<dbReference type="AlphaFoldDB" id="A0A163MLU9"/>
<keyword evidence="3" id="KW-1185">Reference proteome</keyword>
<name>A0A163MLU9_ABSGL</name>
<gene>
    <name evidence="2" type="primary">ABSGL_12057.1 scaffold 12487</name>
</gene>
<protein>
    <submittedName>
        <fullName evidence="2">Uncharacterized protein</fullName>
    </submittedName>
</protein>
<evidence type="ECO:0000256" key="1">
    <source>
        <dbReference type="SAM" id="MobiDB-lite"/>
    </source>
</evidence>
<sequence length="89" mass="9592">MLGRIEPMSENGVSAPPEPTLSLPLIPTSTPIDRSRAHMSIQTSSQNISPGNAPRPLILRLKFTAGAQFQTEPGNGAEYGARKYDMVMP</sequence>
<accession>A0A163MLU9</accession>
<dbReference type="EMBL" id="LT554510">
    <property type="protein sequence ID" value="SAM06179.1"/>
    <property type="molecule type" value="Genomic_DNA"/>
</dbReference>
<proteinExistence type="predicted"/>
<organism evidence="2">
    <name type="scientific">Absidia glauca</name>
    <name type="common">Pin mould</name>
    <dbReference type="NCBI Taxonomy" id="4829"/>
    <lineage>
        <taxon>Eukaryota</taxon>
        <taxon>Fungi</taxon>
        <taxon>Fungi incertae sedis</taxon>
        <taxon>Mucoromycota</taxon>
        <taxon>Mucoromycotina</taxon>
        <taxon>Mucoromycetes</taxon>
        <taxon>Mucorales</taxon>
        <taxon>Cunninghamellaceae</taxon>
        <taxon>Absidia</taxon>
    </lineage>
</organism>
<feature type="region of interest" description="Disordered" evidence="1">
    <location>
        <begin position="1"/>
        <end position="26"/>
    </location>
</feature>
<evidence type="ECO:0000313" key="3">
    <source>
        <dbReference type="Proteomes" id="UP000078561"/>
    </source>
</evidence>
<dbReference type="InParanoid" id="A0A163MLU9"/>
<reference evidence="2" key="1">
    <citation type="submission" date="2016-04" db="EMBL/GenBank/DDBJ databases">
        <authorList>
            <person name="Evans L.H."/>
            <person name="Alamgir A."/>
            <person name="Owens N."/>
            <person name="Weber N.D."/>
            <person name="Virtaneva K."/>
            <person name="Barbian K."/>
            <person name="Babar A."/>
            <person name="Rosenke K."/>
        </authorList>
    </citation>
    <scope>NUCLEOTIDE SEQUENCE [LARGE SCALE GENOMIC DNA]</scope>
    <source>
        <strain evidence="2">CBS 101.48</strain>
    </source>
</reference>
<dbReference type="Proteomes" id="UP000078561">
    <property type="component" value="Unassembled WGS sequence"/>
</dbReference>
<evidence type="ECO:0000313" key="2">
    <source>
        <dbReference type="EMBL" id="SAM06179.1"/>
    </source>
</evidence>